<feature type="non-terminal residue" evidence="2">
    <location>
        <position position="1"/>
    </location>
</feature>
<feature type="region of interest" description="Disordered" evidence="1">
    <location>
        <begin position="33"/>
        <end position="53"/>
    </location>
</feature>
<organism evidence="2 3">
    <name type="scientific">Rhizoctonia solani</name>
    <dbReference type="NCBI Taxonomy" id="456999"/>
    <lineage>
        <taxon>Eukaryota</taxon>
        <taxon>Fungi</taxon>
        <taxon>Dikarya</taxon>
        <taxon>Basidiomycota</taxon>
        <taxon>Agaricomycotina</taxon>
        <taxon>Agaricomycetes</taxon>
        <taxon>Cantharellales</taxon>
        <taxon>Ceratobasidiaceae</taxon>
        <taxon>Rhizoctonia</taxon>
    </lineage>
</organism>
<feature type="compositionally biased region" description="Polar residues" evidence="1">
    <location>
        <begin position="35"/>
        <end position="46"/>
    </location>
</feature>
<sequence length="404" mass="45427">MALLLLRYFYPDLEEKWTSAVSNLDVISTPKVDSESSLNNQYSRPATGSSSTTSCTYTRHPKYYHPGGDVVIVVENVLFRVHSLQVEPDSGVNNFEYESIMRNVLDYANRSQNTLGASDSNPIVLPGVKITEFVHLLEIVLGRPYDDRYKKITTVAQSPDIDRPRYGARIVDAGVLAMRFGMDRLDSWAQSQISQLLKLSPSSRKESWSQDQIVKLALYIHESRVSTYRRDIFESIILILEPGGLGKHLYSPEQIQSNIDTCLNVYKHHTTEFLTKCPAFFGYAFIVLLSQGPQSTVWKERLRRKERAVLSAAHADLICLSKHDGLETDWITDPTHAQIKVTCSPKCDSSFNEAISKAFEAPSALDSSAPLEDLHHIAQLASARWSFASGCRTWRCKSDCGQKS</sequence>
<evidence type="ECO:0008006" key="4">
    <source>
        <dbReference type="Google" id="ProtNLM"/>
    </source>
</evidence>
<evidence type="ECO:0000313" key="3">
    <source>
        <dbReference type="Proteomes" id="UP000663827"/>
    </source>
</evidence>
<dbReference type="EMBL" id="CAJNJQ010002316">
    <property type="protein sequence ID" value="CAE7172241.1"/>
    <property type="molecule type" value="Genomic_DNA"/>
</dbReference>
<dbReference type="AlphaFoldDB" id="A0A8H3E4Y9"/>
<dbReference type="Proteomes" id="UP000663827">
    <property type="component" value="Unassembled WGS sequence"/>
</dbReference>
<accession>A0A8H3E4Y9</accession>
<evidence type="ECO:0000256" key="1">
    <source>
        <dbReference type="SAM" id="MobiDB-lite"/>
    </source>
</evidence>
<protein>
    <recommendedName>
        <fullName evidence="4">BTB domain-containing protein</fullName>
    </recommendedName>
</protein>
<comment type="caution">
    <text evidence="2">The sequence shown here is derived from an EMBL/GenBank/DDBJ whole genome shotgun (WGS) entry which is preliminary data.</text>
</comment>
<gene>
    <name evidence="2" type="ORF">RDB_LOCUS107732</name>
</gene>
<evidence type="ECO:0000313" key="2">
    <source>
        <dbReference type="EMBL" id="CAE7172241.1"/>
    </source>
</evidence>
<reference evidence="2" key="1">
    <citation type="submission" date="2021-01" db="EMBL/GenBank/DDBJ databases">
        <authorList>
            <person name="Kaushik A."/>
        </authorList>
    </citation>
    <scope>NUCLEOTIDE SEQUENCE</scope>
    <source>
        <strain evidence="2">AG5</strain>
    </source>
</reference>
<name>A0A8H3E4Y9_9AGAM</name>
<proteinExistence type="predicted"/>